<name>A0A835GTW3_9MAGN</name>
<organism evidence="3 4">
    <name type="scientific">Coptis chinensis</name>
    <dbReference type="NCBI Taxonomy" id="261450"/>
    <lineage>
        <taxon>Eukaryota</taxon>
        <taxon>Viridiplantae</taxon>
        <taxon>Streptophyta</taxon>
        <taxon>Embryophyta</taxon>
        <taxon>Tracheophyta</taxon>
        <taxon>Spermatophyta</taxon>
        <taxon>Magnoliopsida</taxon>
        <taxon>Ranunculales</taxon>
        <taxon>Ranunculaceae</taxon>
        <taxon>Coptidoideae</taxon>
        <taxon>Coptis</taxon>
    </lineage>
</organism>
<feature type="compositionally biased region" description="Basic and acidic residues" evidence="1">
    <location>
        <begin position="353"/>
        <end position="410"/>
    </location>
</feature>
<evidence type="ECO:0000259" key="2">
    <source>
        <dbReference type="Pfam" id="PF00931"/>
    </source>
</evidence>
<dbReference type="PANTHER" id="PTHR36766">
    <property type="entry name" value="PLANT BROAD-SPECTRUM MILDEW RESISTANCE PROTEIN RPW8"/>
    <property type="match status" value="1"/>
</dbReference>
<dbReference type="Pfam" id="PF00931">
    <property type="entry name" value="NB-ARC"/>
    <property type="match status" value="1"/>
</dbReference>
<evidence type="ECO:0000313" key="4">
    <source>
        <dbReference type="Proteomes" id="UP000631114"/>
    </source>
</evidence>
<dbReference type="Gene3D" id="3.40.50.300">
    <property type="entry name" value="P-loop containing nucleotide triphosphate hydrolases"/>
    <property type="match status" value="1"/>
</dbReference>
<accession>A0A835GTW3</accession>
<dbReference type="OrthoDB" id="1930579at2759"/>
<dbReference type="EMBL" id="JADFTS010000009">
    <property type="protein sequence ID" value="KAF9587480.1"/>
    <property type="molecule type" value="Genomic_DNA"/>
</dbReference>
<evidence type="ECO:0000313" key="3">
    <source>
        <dbReference type="EMBL" id="KAF9587480.1"/>
    </source>
</evidence>
<protein>
    <recommendedName>
        <fullName evidence="2">NB-ARC domain-containing protein</fullName>
    </recommendedName>
</protein>
<dbReference type="SUPFAM" id="SSF52540">
    <property type="entry name" value="P-loop containing nucleoside triphosphate hydrolases"/>
    <property type="match status" value="1"/>
</dbReference>
<dbReference type="Gene3D" id="1.10.8.430">
    <property type="entry name" value="Helical domain of apoptotic protease-activating factors"/>
    <property type="match status" value="1"/>
</dbReference>
<gene>
    <name evidence="3" type="ORF">IFM89_003419</name>
</gene>
<evidence type="ECO:0000256" key="1">
    <source>
        <dbReference type="SAM" id="MobiDB-lite"/>
    </source>
</evidence>
<proteinExistence type="predicted"/>
<dbReference type="InterPro" id="IPR002182">
    <property type="entry name" value="NB-ARC"/>
</dbReference>
<dbReference type="InterPro" id="IPR027417">
    <property type="entry name" value="P-loop_NTPase"/>
</dbReference>
<reference evidence="3 4" key="1">
    <citation type="submission" date="2020-10" db="EMBL/GenBank/DDBJ databases">
        <title>The Coptis chinensis genome and diversification of protoberbering-type alkaloids.</title>
        <authorList>
            <person name="Wang B."/>
            <person name="Shu S."/>
            <person name="Song C."/>
            <person name="Liu Y."/>
        </authorList>
    </citation>
    <scope>NUCLEOTIDE SEQUENCE [LARGE SCALE GENOMIC DNA]</scope>
    <source>
        <strain evidence="3">HL-2020</strain>
        <tissue evidence="3">Leaf</tissue>
    </source>
</reference>
<comment type="caution">
    <text evidence="3">The sequence shown here is derived from an EMBL/GenBank/DDBJ whole genome shotgun (WGS) entry which is preliminary data.</text>
</comment>
<dbReference type="InterPro" id="IPR042197">
    <property type="entry name" value="Apaf_helical"/>
</dbReference>
<dbReference type="Proteomes" id="UP000631114">
    <property type="component" value="Unassembled WGS sequence"/>
</dbReference>
<feature type="region of interest" description="Disordered" evidence="1">
    <location>
        <begin position="298"/>
        <end position="410"/>
    </location>
</feature>
<dbReference type="PRINTS" id="PR00364">
    <property type="entry name" value="DISEASERSIST"/>
</dbReference>
<keyword evidence="4" id="KW-1185">Reference proteome</keyword>
<dbReference type="GO" id="GO:0043531">
    <property type="term" value="F:ADP binding"/>
    <property type="evidence" value="ECO:0007669"/>
    <property type="project" value="InterPro"/>
</dbReference>
<dbReference type="PANTHER" id="PTHR36766:SF70">
    <property type="entry name" value="DISEASE RESISTANCE PROTEIN RGA4"/>
    <property type="match status" value="1"/>
</dbReference>
<feature type="domain" description="NB-ARC" evidence="2">
    <location>
        <begin position="151"/>
        <end position="259"/>
    </location>
</feature>
<sequence>MSRETVLVFINRLDDAIRNEGSNSMFPLKSIFLKIKEDFDNIPLDDLSREEIDVVGVSVYDLGDLLSDCEALLKTRIERKQRLMKCYSPMEFFYLSKTKTKLRKIEDVLQGLRKQKMSPSRQNLEAGPPESQTEYEWSYGAVDISKIYGNVQSILDEKEDRDELGILLFMLYLQLLDKRYLIVFDDIWEATDWHTSLLDEPTETKEWKDRLAYGLPKGNGSAIIVTSRIHEVARRMVGRMHMHHPKPLLDENGWLLFKSAYEEVRPFDESLESMKSAIIVKCSGLPLALKTAGRELARMKQEEDDNSNPQAPEEGEAKDGDSAKPQVAAQDINKPDTDETRKLKPTNSTVESKPQDDDTSELKAEKSMQLEDASKVSKTDDTIKPSDDGKNDTKDTDESHISMQQKRPED</sequence>
<dbReference type="AlphaFoldDB" id="A0A835GTW3"/>
<feature type="compositionally biased region" description="Basic and acidic residues" evidence="1">
    <location>
        <begin position="333"/>
        <end position="342"/>
    </location>
</feature>